<dbReference type="InterPro" id="IPR002168">
    <property type="entry name" value="Lipase_GDXG_HIS_AS"/>
</dbReference>
<keyword evidence="2" id="KW-0378">Hydrolase</keyword>
<accession>A0A1Y2CQJ0</accession>
<feature type="region of interest" description="Disordered" evidence="3">
    <location>
        <begin position="1"/>
        <end position="70"/>
    </location>
</feature>
<proteinExistence type="inferred from homology"/>
<dbReference type="EMBL" id="MCGO01000011">
    <property type="protein sequence ID" value="ORY48615.1"/>
    <property type="molecule type" value="Genomic_DNA"/>
</dbReference>
<feature type="compositionally biased region" description="Pro residues" evidence="3">
    <location>
        <begin position="1"/>
        <end position="18"/>
    </location>
</feature>
<organism evidence="5 6">
    <name type="scientific">Rhizoclosmatium globosum</name>
    <dbReference type="NCBI Taxonomy" id="329046"/>
    <lineage>
        <taxon>Eukaryota</taxon>
        <taxon>Fungi</taxon>
        <taxon>Fungi incertae sedis</taxon>
        <taxon>Chytridiomycota</taxon>
        <taxon>Chytridiomycota incertae sedis</taxon>
        <taxon>Chytridiomycetes</taxon>
        <taxon>Chytridiales</taxon>
        <taxon>Chytriomycetaceae</taxon>
        <taxon>Rhizoclosmatium</taxon>
    </lineage>
</organism>
<dbReference type="PANTHER" id="PTHR48081">
    <property type="entry name" value="AB HYDROLASE SUPERFAMILY PROTEIN C4A8.06C"/>
    <property type="match status" value="1"/>
</dbReference>
<evidence type="ECO:0000256" key="1">
    <source>
        <dbReference type="ARBA" id="ARBA00010515"/>
    </source>
</evidence>
<dbReference type="PROSITE" id="PS01173">
    <property type="entry name" value="LIPASE_GDXG_HIS"/>
    <property type="match status" value="1"/>
</dbReference>
<feature type="domain" description="Alpha/beta hydrolase fold-3" evidence="4">
    <location>
        <begin position="162"/>
        <end position="390"/>
    </location>
</feature>
<comment type="similarity">
    <text evidence="1">Belongs to the 'GDXG' lipolytic enzyme family.</text>
</comment>
<dbReference type="SUPFAM" id="SSF53474">
    <property type="entry name" value="alpha/beta-Hydrolases"/>
    <property type="match status" value="1"/>
</dbReference>
<dbReference type="Proteomes" id="UP000193642">
    <property type="component" value="Unassembled WGS sequence"/>
</dbReference>
<dbReference type="Gene3D" id="3.40.50.1820">
    <property type="entry name" value="alpha/beta hydrolase"/>
    <property type="match status" value="1"/>
</dbReference>
<dbReference type="OrthoDB" id="408631at2759"/>
<feature type="compositionally biased region" description="Polar residues" evidence="3">
    <location>
        <begin position="40"/>
        <end position="53"/>
    </location>
</feature>
<evidence type="ECO:0000313" key="6">
    <source>
        <dbReference type="Proteomes" id="UP000193642"/>
    </source>
</evidence>
<evidence type="ECO:0000259" key="4">
    <source>
        <dbReference type="Pfam" id="PF07859"/>
    </source>
</evidence>
<keyword evidence="6" id="KW-1185">Reference proteome</keyword>
<evidence type="ECO:0000313" key="5">
    <source>
        <dbReference type="EMBL" id="ORY48615.1"/>
    </source>
</evidence>
<name>A0A1Y2CQJ0_9FUNG</name>
<dbReference type="InterPro" id="IPR029058">
    <property type="entry name" value="AB_hydrolase_fold"/>
</dbReference>
<sequence length="492" mass="55183">MSSSEPPQPPPPQQPPPTEVRKKLSSWSFSGSFPIPRLPSTRQNSEDGSTNATTKKDKKEPGHKHPSWPALLSGGVGALRFFMDSLNTPTVDYSTFRRVRKVINMGASPSHPSTRIAKDYIPRLDDIILDHMELKDATGQIKSEWVSFPQDSPAEEDNDRIIMYVHGGAYCLCSRKTHRGITWKLAKYAKCKVLVFDYRLAPEHVFPLALHDAISVYSFLTNPPPLPGLKKYDPSKVVIMGDSAGGGLALALCLWIRDHGPEHRLKMPGGMGLLSPWMDLSHSMPSFRSNGKWDYLPDKVKDKILNENRNHYVGANHCFVALRQRQLIPHKPLVSPLFATESTTSPLPPTLIQVGECERLRDENLAFASTKFINTPIELELYDAMIHVFQLFNTVYPLADHALQKLAAFAIRVGADGFLAKDFDRKMTRISNKDGFDEKILSKEEVDAYLKPALSEDSPESIVYLSNQVNQLILEDSLKAEPEKILDDDEDD</sequence>
<dbReference type="InterPro" id="IPR050300">
    <property type="entry name" value="GDXG_lipolytic_enzyme"/>
</dbReference>
<reference evidence="5 6" key="1">
    <citation type="submission" date="2016-07" db="EMBL/GenBank/DDBJ databases">
        <title>Pervasive Adenine N6-methylation of Active Genes in Fungi.</title>
        <authorList>
            <consortium name="DOE Joint Genome Institute"/>
            <person name="Mondo S.J."/>
            <person name="Dannebaum R.O."/>
            <person name="Kuo R.C."/>
            <person name="Labutti K."/>
            <person name="Haridas S."/>
            <person name="Kuo A."/>
            <person name="Salamov A."/>
            <person name="Ahrendt S.R."/>
            <person name="Lipzen A."/>
            <person name="Sullivan W."/>
            <person name="Andreopoulos W.B."/>
            <person name="Clum A."/>
            <person name="Lindquist E."/>
            <person name="Daum C."/>
            <person name="Ramamoorthy G.K."/>
            <person name="Gryganskyi A."/>
            <person name="Culley D."/>
            <person name="Magnuson J.K."/>
            <person name="James T.Y."/>
            <person name="O'Malley M.A."/>
            <person name="Stajich J.E."/>
            <person name="Spatafora J.W."/>
            <person name="Visel A."/>
            <person name="Grigoriev I.V."/>
        </authorList>
    </citation>
    <scope>NUCLEOTIDE SEQUENCE [LARGE SCALE GENOMIC DNA]</scope>
    <source>
        <strain evidence="5 6">JEL800</strain>
    </source>
</reference>
<dbReference type="GO" id="GO:0016787">
    <property type="term" value="F:hydrolase activity"/>
    <property type="evidence" value="ECO:0007669"/>
    <property type="project" value="UniProtKB-KW"/>
</dbReference>
<dbReference type="InterPro" id="IPR013094">
    <property type="entry name" value="AB_hydrolase_3"/>
</dbReference>
<comment type="caution">
    <text evidence="5">The sequence shown here is derived from an EMBL/GenBank/DDBJ whole genome shotgun (WGS) entry which is preliminary data.</text>
</comment>
<dbReference type="PANTHER" id="PTHR48081:SF8">
    <property type="entry name" value="ALPHA_BETA HYDROLASE FOLD-3 DOMAIN-CONTAINING PROTEIN-RELATED"/>
    <property type="match status" value="1"/>
</dbReference>
<protein>
    <recommendedName>
        <fullName evidence="4">Alpha/beta hydrolase fold-3 domain-containing protein</fullName>
    </recommendedName>
</protein>
<dbReference type="Pfam" id="PF07859">
    <property type="entry name" value="Abhydrolase_3"/>
    <property type="match status" value="1"/>
</dbReference>
<dbReference type="AlphaFoldDB" id="A0A1Y2CQJ0"/>
<dbReference type="STRING" id="329046.A0A1Y2CQJ0"/>
<evidence type="ECO:0000256" key="2">
    <source>
        <dbReference type="ARBA" id="ARBA00022801"/>
    </source>
</evidence>
<evidence type="ECO:0000256" key="3">
    <source>
        <dbReference type="SAM" id="MobiDB-lite"/>
    </source>
</evidence>
<gene>
    <name evidence="5" type="ORF">BCR33DRAFT_714356</name>
</gene>